<keyword evidence="5" id="KW-1185">Reference proteome</keyword>
<dbReference type="RefSeq" id="WP_148726662.1">
    <property type="nucleotide sequence ID" value="NZ_CP197398.1"/>
</dbReference>
<keyword evidence="1 2" id="KW-0732">Signal</keyword>
<evidence type="ECO:0000259" key="3">
    <source>
        <dbReference type="Pfam" id="PF13505"/>
    </source>
</evidence>
<evidence type="ECO:0000313" key="5">
    <source>
        <dbReference type="Proteomes" id="UP000324383"/>
    </source>
</evidence>
<accession>A0A5D3EW38</accession>
<reference evidence="4 5" key="1">
    <citation type="submission" date="2019-07" db="EMBL/GenBank/DDBJ databases">
        <title>Draft Genome Sequences of Bacteroides pyogenes Strains Isolated from the Uterus Holstein Dairy Cows with Metritis.</title>
        <authorList>
            <person name="Cunha F."/>
            <person name="Galvao K.N."/>
            <person name="Jeon S.J."/>
            <person name="Jeong K.C."/>
        </authorList>
    </citation>
    <scope>NUCLEOTIDE SEQUENCE [LARGE SCALE GENOMIC DNA]</scope>
    <source>
        <strain evidence="4 5">KG-31</strain>
    </source>
</reference>
<protein>
    <submittedName>
        <fullName evidence="4">Porin family protein</fullName>
    </submittedName>
</protein>
<evidence type="ECO:0000256" key="2">
    <source>
        <dbReference type="SAM" id="SignalP"/>
    </source>
</evidence>
<organism evidence="4 5">
    <name type="scientific">Bacteroides pyogenes</name>
    <dbReference type="NCBI Taxonomy" id="310300"/>
    <lineage>
        <taxon>Bacteria</taxon>
        <taxon>Pseudomonadati</taxon>
        <taxon>Bacteroidota</taxon>
        <taxon>Bacteroidia</taxon>
        <taxon>Bacteroidales</taxon>
        <taxon>Bacteroidaceae</taxon>
        <taxon>Bacteroides</taxon>
    </lineage>
</organism>
<dbReference type="InterPro" id="IPR027385">
    <property type="entry name" value="Beta-barrel_OMP"/>
</dbReference>
<dbReference type="AlphaFoldDB" id="A0A5D3EW38"/>
<dbReference type="Proteomes" id="UP000324383">
    <property type="component" value="Unassembled WGS sequence"/>
</dbReference>
<dbReference type="Pfam" id="PF13505">
    <property type="entry name" value="OMP_b-brl"/>
    <property type="match status" value="1"/>
</dbReference>
<feature type="chain" id="PRO_5030116367" evidence="2">
    <location>
        <begin position="20"/>
        <end position="174"/>
    </location>
</feature>
<feature type="domain" description="Outer membrane protein beta-barrel" evidence="3">
    <location>
        <begin position="5"/>
        <end position="174"/>
    </location>
</feature>
<gene>
    <name evidence="4" type="ORF">FNJ60_05750</name>
</gene>
<sequence>MKKILILFFMVAAALSVKAQVYVGGTTSLWHNDDADETYYAIAPEIGYNLNNEWTVGAAFGFARRSWDKDDFSLYRKTAFFAPYVRYSFYENKVVRLFVDGTIGLSSTKVKHHDSEGGFEIGFKPGIAVNLNKRFSLVAKFGFLGYRDDYAYGMDGYGFSLSGEDLAFGVYYTF</sequence>
<evidence type="ECO:0000256" key="1">
    <source>
        <dbReference type="ARBA" id="ARBA00022729"/>
    </source>
</evidence>
<dbReference type="SUPFAM" id="SSF56925">
    <property type="entry name" value="OMPA-like"/>
    <property type="match status" value="1"/>
</dbReference>
<comment type="caution">
    <text evidence="4">The sequence shown here is derived from an EMBL/GenBank/DDBJ whole genome shotgun (WGS) entry which is preliminary data.</text>
</comment>
<proteinExistence type="predicted"/>
<dbReference type="EMBL" id="VKLW01000010">
    <property type="protein sequence ID" value="TYK34031.1"/>
    <property type="molecule type" value="Genomic_DNA"/>
</dbReference>
<name>A0A5D3EW38_9BACE</name>
<feature type="signal peptide" evidence="2">
    <location>
        <begin position="1"/>
        <end position="19"/>
    </location>
</feature>
<dbReference type="InterPro" id="IPR011250">
    <property type="entry name" value="OMP/PagP_B-barrel"/>
</dbReference>
<dbReference type="Gene3D" id="2.40.160.20">
    <property type="match status" value="1"/>
</dbReference>
<evidence type="ECO:0000313" key="4">
    <source>
        <dbReference type="EMBL" id="TYK34031.1"/>
    </source>
</evidence>